<evidence type="ECO:0000313" key="3">
    <source>
        <dbReference type="Proteomes" id="UP001596058"/>
    </source>
</evidence>
<gene>
    <name evidence="2" type="ORF">ACFPZ3_25270</name>
</gene>
<feature type="region of interest" description="Disordered" evidence="1">
    <location>
        <begin position="54"/>
        <end position="80"/>
    </location>
</feature>
<dbReference type="Proteomes" id="UP001596058">
    <property type="component" value="Unassembled WGS sequence"/>
</dbReference>
<proteinExistence type="predicted"/>
<accession>A0ABW1CNR5</accession>
<reference evidence="3" key="1">
    <citation type="journal article" date="2019" name="Int. J. Syst. Evol. Microbiol.">
        <title>The Global Catalogue of Microorganisms (GCM) 10K type strain sequencing project: providing services to taxonomists for standard genome sequencing and annotation.</title>
        <authorList>
            <consortium name="The Broad Institute Genomics Platform"/>
            <consortium name="The Broad Institute Genome Sequencing Center for Infectious Disease"/>
            <person name="Wu L."/>
            <person name="Ma J."/>
        </authorList>
    </citation>
    <scope>NUCLEOTIDE SEQUENCE [LARGE SCALE GENOMIC DNA]</scope>
    <source>
        <strain evidence="3">CCUG 53903</strain>
    </source>
</reference>
<evidence type="ECO:0000313" key="2">
    <source>
        <dbReference type="EMBL" id="MFC5827192.1"/>
    </source>
</evidence>
<organism evidence="2 3">
    <name type="scientific">Nonomuraea insulae</name>
    <dbReference type="NCBI Taxonomy" id="1616787"/>
    <lineage>
        <taxon>Bacteria</taxon>
        <taxon>Bacillati</taxon>
        <taxon>Actinomycetota</taxon>
        <taxon>Actinomycetes</taxon>
        <taxon>Streptosporangiales</taxon>
        <taxon>Streptosporangiaceae</taxon>
        <taxon>Nonomuraea</taxon>
    </lineage>
</organism>
<dbReference type="RefSeq" id="WP_379516691.1">
    <property type="nucleotide sequence ID" value="NZ_JBHSPA010000027.1"/>
</dbReference>
<keyword evidence="3" id="KW-1185">Reference proteome</keyword>
<dbReference type="EMBL" id="JBHSPA010000027">
    <property type="protein sequence ID" value="MFC5827192.1"/>
    <property type="molecule type" value="Genomic_DNA"/>
</dbReference>
<comment type="caution">
    <text evidence="2">The sequence shown here is derived from an EMBL/GenBank/DDBJ whole genome shotgun (WGS) entry which is preliminary data.</text>
</comment>
<name>A0ABW1CNR5_9ACTN</name>
<sequence length="80" mass="8625">MGLRSGEDPLADELVQGFASGVTGLLPFLDDMHRLGLLRTVGPVYQFRHAELQDHLAPAPSPDGDPQQAAGTEPSRRISF</sequence>
<evidence type="ECO:0000256" key="1">
    <source>
        <dbReference type="SAM" id="MobiDB-lite"/>
    </source>
</evidence>
<protein>
    <submittedName>
        <fullName evidence="2">Uncharacterized protein</fullName>
    </submittedName>
</protein>